<organism evidence="2 3">
    <name type="scientific">Thermovirga lienii (strain ATCC BAA-1197 / DSM 17291 / Cas60314)</name>
    <dbReference type="NCBI Taxonomy" id="580340"/>
    <lineage>
        <taxon>Bacteria</taxon>
        <taxon>Thermotogati</taxon>
        <taxon>Synergistota</taxon>
        <taxon>Synergistia</taxon>
        <taxon>Synergistales</taxon>
        <taxon>Thermovirgaceae</taxon>
        <taxon>Thermovirga</taxon>
    </lineage>
</organism>
<reference evidence="2 3" key="2">
    <citation type="journal article" date="2012" name="Stand. Genomic Sci.">
        <title>Genome sequence of the moderately thermophilic, amino-acid-degrading and sulfur-reducing bacterium Thermovirga lienii type strain (Cas60314(T)).</title>
        <authorList>
            <person name="Goker M."/>
            <person name="Saunders E."/>
            <person name="Lapidus A."/>
            <person name="Nolan M."/>
            <person name="Lucas S."/>
            <person name="Hammon N."/>
            <person name="Deshpande S."/>
            <person name="Cheng J.F."/>
            <person name="Han C."/>
            <person name="Tapia R."/>
            <person name="Goodwin L.A."/>
            <person name="Pitluck S."/>
            <person name="Liolios K."/>
            <person name="Mavromatis K."/>
            <person name="Pagani I."/>
            <person name="Ivanova N."/>
            <person name="Mikhailova N."/>
            <person name="Pati A."/>
            <person name="Chen A."/>
            <person name="Palaniappan K."/>
            <person name="Land M."/>
            <person name="Chang Y.J."/>
            <person name="Jeffries C.D."/>
            <person name="Brambilla E.M."/>
            <person name="Rohde M."/>
            <person name="Spring S."/>
            <person name="Detter J.C."/>
            <person name="Woyke T."/>
            <person name="Bristow J."/>
            <person name="Eisen J.A."/>
            <person name="Markowitz V."/>
            <person name="Hugenholtz P."/>
            <person name="Kyrpides N.C."/>
            <person name="Klenk H.P."/>
        </authorList>
    </citation>
    <scope>NUCLEOTIDE SEQUENCE [LARGE SCALE GENOMIC DNA]</scope>
    <source>
        <strain evidence="3">ATCC BAA-1197 / DSM 17291 / Cas60314</strain>
    </source>
</reference>
<protein>
    <submittedName>
        <fullName evidence="2">Uncharacterized protein</fullName>
    </submittedName>
</protein>
<feature type="transmembrane region" description="Helical" evidence="1">
    <location>
        <begin position="98"/>
        <end position="117"/>
    </location>
</feature>
<reference evidence="3" key="1">
    <citation type="submission" date="2011-10" db="EMBL/GenBank/DDBJ databases">
        <title>The complete genome of chromosome of Thermovirga lienii DSM 17291.</title>
        <authorList>
            <consortium name="US DOE Joint Genome Institute (JGI-PGF)"/>
            <person name="Lucas S."/>
            <person name="Copeland A."/>
            <person name="Lapidus A."/>
            <person name="Glavina del Rio T."/>
            <person name="Dalin E."/>
            <person name="Tice H."/>
            <person name="Bruce D."/>
            <person name="Goodwin L."/>
            <person name="Pitluck S."/>
            <person name="Peters L."/>
            <person name="Mikhailova N."/>
            <person name="Saunders E."/>
            <person name="Kyrpides N."/>
            <person name="Mavromatis K."/>
            <person name="Ivanova N."/>
            <person name="Last F.I."/>
            <person name="Brettin T."/>
            <person name="Detter J.C."/>
            <person name="Han C."/>
            <person name="Larimer F."/>
            <person name="Land M."/>
            <person name="Hauser L."/>
            <person name="Markowitz V."/>
            <person name="Cheng J.-F."/>
            <person name="Hugenholtz P."/>
            <person name="Woyke T."/>
            <person name="Wu D."/>
            <person name="Spring S."/>
            <person name="Schroeder M."/>
            <person name="Brambilla E.-M."/>
            <person name="Klenk H.-P."/>
            <person name="Eisen J.A."/>
        </authorList>
    </citation>
    <scope>NUCLEOTIDE SEQUENCE [LARGE SCALE GENOMIC DNA]</scope>
    <source>
        <strain evidence="3">ATCC BAA-1197 / DSM 17291 / Cas60314</strain>
    </source>
</reference>
<keyword evidence="1" id="KW-0472">Membrane</keyword>
<evidence type="ECO:0000256" key="1">
    <source>
        <dbReference type="SAM" id="Phobius"/>
    </source>
</evidence>
<evidence type="ECO:0000313" key="3">
    <source>
        <dbReference type="Proteomes" id="UP000005868"/>
    </source>
</evidence>
<dbReference type="EMBL" id="CP003096">
    <property type="protein sequence ID" value="AER66896.1"/>
    <property type="molecule type" value="Genomic_DNA"/>
</dbReference>
<name>G7V5B3_THELD</name>
<dbReference type="KEGG" id="tli:Tlie_1165"/>
<accession>G7V5B3</accession>
<sequence>MVLFFISMLAASISFGVLYTYLVRMPVLFVTRVFASLVGNDGEGVMEEATSHKVLKTVWYPLKAVFFLGETYIQAGWGAYCVLRALEAISSRGLTQGWGFHVAAFIACLSALGYLAHKEPRKDITVVIQSSIAMGSYVVYCLVPRALEQYYPWLVSHFHL</sequence>
<gene>
    <name evidence="2" type="ordered locus">Tlie_1165</name>
</gene>
<keyword evidence="1" id="KW-0812">Transmembrane</keyword>
<proteinExistence type="predicted"/>
<dbReference type="HOGENOM" id="CLU_1648579_0_0_0"/>
<keyword evidence="3" id="KW-1185">Reference proteome</keyword>
<evidence type="ECO:0000313" key="2">
    <source>
        <dbReference type="EMBL" id="AER66896.1"/>
    </source>
</evidence>
<keyword evidence="1" id="KW-1133">Transmembrane helix</keyword>
<dbReference type="Proteomes" id="UP000005868">
    <property type="component" value="Chromosome"/>
</dbReference>
<dbReference type="STRING" id="580340.Tlie_1165"/>
<dbReference type="AlphaFoldDB" id="G7V5B3"/>
<feature type="transmembrane region" description="Helical" evidence="1">
    <location>
        <begin position="124"/>
        <end position="147"/>
    </location>
</feature>
<dbReference type="eggNOG" id="ENOG5033FC3">
    <property type="taxonomic scope" value="Bacteria"/>
</dbReference>